<keyword evidence="2" id="KW-1133">Transmembrane helix</keyword>
<dbReference type="AlphaFoldDB" id="A0A1G9M6H9"/>
<keyword evidence="2" id="KW-0472">Membrane</keyword>
<dbReference type="OrthoDB" id="916076at2"/>
<feature type="transmembrane region" description="Helical" evidence="2">
    <location>
        <begin position="49"/>
        <end position="68"/>
    </location>
</feature>
<keyword evidence="2" id="KW-0812">Transmembrane</keyword>
<dbReference type="STRING" id="563176.SAMN04488090_1467"/>
<accession>A0A1G9M6H9</accession>
<organism evidence="3 4">
    <name type="scientific">Siphonobacter aquaeclarae</name>
    <dbReference type="NCBI Taxonomy" id="563176"/>
    <lineage>
        <taxon>Bacteria</taxon>
        <taxon>Pseudomonadati</taxon>
        <taxon>Bacteroidota</taxon>
        <taxon>Cytophagia</taxon>
        <taxon>Cytophagales</taxon>
        <taxon>Cytophagaceae</taxon>
        <taxon>Siphonobacter</taxon>
    </lineage>
</organism>
<gene>
    <name evidence="3" type="ORF">SAMN04488090_1467</name>
</gene>
<evidence type="ECO:0000313" key="4">
    <source>
        <dbReference type="Proteomes" id="UP000198901"/>
    </source>
</evidence>
<sequence length="525" mass="58036">MKTDRFNEAVRRKLEGIEPPFQEQEWSKFQAFYKQQMPATWWVRTGAKWVGYGATGLVATILVVTNIIQYRENRILRQTVTELRREIQVVRSTAARASVAPGNAASSSQSPLTATNGKTIHPADNRPDLTGDGQVTAETRPDYAAGPAQPADRRFSDQTRQSTYGNRVASEGEGAGQTATRSLRSGEKFSESVETAGNGLRGDRYATPAGTKNANSRETENVLSSGETRSGETRSGETRSGETRSGGTRFAGTDTKPGPSGYASGNLPENRSVSVSEGRKITEVAYLRPHTGFDVYPEGIPVKTAIPVKRRFFAAPAAESPSIRLPKTRTTAFRVGGGFEWEKNYAAKSVSVGIILGKHWGINSGLTIAKVNGESYVSERKFIDKNHRDFRMSHAPKVPPNFKIININTESDMIRIPLNITYRTNLPDNWAFLTSAGTMIDVKVDQQYKFNVIRNPFTGEFSADKTTFQPREPLINSFNAGVGLEKRFAHLAFQVETYLAPSLRNCDYRLEKTPAGLRIRALYEF</sequence>
<keyword evidence="4" id="KW-1185">Reference proteome</keyword>
<feature type="compositionally biased region" description="Polar residues" evidence="1">
    <location>
        <begin position="104"/>
        <end position="118"/>
    </location>
</feature>
<name>A0A1G9M6H9_9BACT</name>
<dbReference type="Proteomes" id="UP000198901">
    <property type="component" value="Unassembled WGS sequence"/>
</dbReference>
<evidence type="ECO:0000256" key="1">
    <source>
        <dbReference type="SAM" id="MobiDB-lite"/>
    </source>
</evidence>
<evidence type="ECO:0000256" key="2">
    <source>
        <dbReference type="SAM" id="Phobius"/>
    </source>
</evidence>
<reference evidence="3 4" key="1">
    <citation type="submission" date="2016-10" db="EMBL/GenBank/DDBJ databases">
        <authorList>
            <person name="de Groot N.N."/>
        </authorList>
    </citation>
    <scope>NUCLEOTIDE SEQUENCE [LARGE SCALE GENOMIC DNA]</scope>
    <source>
        <strain evidence="3 4">DSM 21668</strain>
    </source>
</reference>
<dbReference type="RefSeq" id="WP_093199800.1">
    <property type="nucleotide sequence ID" value="NZ_FNGS01000003.1"/>
</dbReference>
<dbReference type="EMBL" id="FNGS01000003">
    <property type="protein sequence ID" value="SDL69870.1"/>
    <property type="molecule type" value="Genomic_DNA"/>
</dbReference>
<feature type="compositionally biased region" description="Basic and acidic residues" evidence="1">
    <location>
        <begin position="229"/>
        <end position="242"/>
    </location>
</feature>
<protein>
    <recommendedName>
        <fullName evidence="5">Outer membrane protein beta-barrel domain-containing protein</fullName>
    </recommendedName>
</protein>
<proteinExistence type="predicted"/>
<evidence type="ECO:0008006" key="5">
    <source>
        <dbReference type="Google" id="ProtNLM"/>
    </source>
</evidence>
<evidence type="ECO:0000313" key="3">
    <source>
        <dbReference type="EMBL" id="SDL69870.1"/>
    </source>
</evidence>
<feature type="region of interest" description="Disordered" evidence="1">
    <location>
        <begin position="93"/>
        <end position="275"/>
    </location>
</feature>